<name>A0A0G1K2A7_9BACT</name>
<organism evidence="3 4">
    <name type="scientific">Candidatus Giovannonibacteria bacterium GW2011_GWA2_44_13b</name>
    <dbReference type="NCBI Taxonomy" id="1618647"/>
    <lineage>
        <taxon>Bacteria</taxon>
        <taxon>Candidatus Giovannoniibacteriota</taxon>
    </lineage>
</organism>
<dbReference type="PANTHER" id="PTHR10885">
    <property type="entry name" value="ISOPENTENYL-DIPHOSPHATE DELTA-ISOMERASE"/>
    <property type="match status" value="1"/>
</dbReference>
<accession>A0A0G1K2A7</accession>
<reference evidence="3 4" key="1">
    <citation type="journal article" date="2015" name="Nature">
        <title>rRNA introns, odd ribosomes, and small enigmatic genomes across a large radiation of phyla.</title>
        <authorList>
            <person name="Brown C.T."/>
            <person name="Hug L.A."/>
            <person name="Thomas B.C."/>
            <person name="Sharon I."/>
            <person name="Castelle C.J."/>
            <person name="Singh A."/>
            <person name="Wilkins M.J."/>
            <person name="Williams K.H."/>
            <person name="Banfield J.F."/>
        </authorList>
    </citation>
    <scope>NUCLEOTIDE SEQUENCE [LARGE SCALE GENOMIC DNA]</scope>
</reference>
<gene>
    <name evidence="3" type="ORF">UW30_C0003G0034</name>
</gene>
<dbReference type="EMBL" id="LCHU01000003">
    <property type="protein sequence ID" value="KKT41934.1"/>
    <property type="molecule type" value="Genomic_DNA"/>
</dbReference>
<dbReference type="Proteomes" id="UP000034736">
    <property type="component" value="Unassembled WGS sequence"/>
</dbReference>
<evidence type="ECO:0000313" key="3">
    <source>
        <dbReference type="EMBL" id="KKT41934.1"/>
    </source>
</evidence>
<dbReference type="PANTHER" id="PTHR10885:SF0">
    <property type="entry name" value="ISOPENTENYL-DIPHOSPHATE DELTA-ISOMERASE"/>
    <property type="match status" value="1"/>
</dbReference>
<comment type="caution">
    <text evidence="3">The sequence shown here is derived from an EMBL/GenBank/DDBJ whole genome shotgun (WGS) entry which is preliminary data.</text>
</comment>
<dbReference type="Gene3D" id="3.90.79.10">
    <property type="entry name" value="Nucleoside Triphosphate Pyrophosphohydrolase"/>
    <property type="match status" value="1"/>
</dbReference>
<dbReference type="STRING" id="1618647.UW30_C0003G0034"/>
<dbReference type="InterPro" id="IPR015797">
    <property type="entry name" value="NUDIX_hydrolase-like_dom_sf"/>
</dbReference>
<evidence type="ECO:0000313" key="4">
    <source>
        <dbReference type="Proteomes" id="UP000034736"/>
    </source>
</evidence>
<dbReference type="Pfam" id="PF00293">
    <property type="entry name" value="NUDIX"/>
    <property type="match status" value="1"/>
</dbReference>
<protein>
    <submittedName>
        <fullName evidence="3">Isopentenyl-diphosphate Delta-isomerase</fullName>
    </submittedName>
</protein>
<keyword evidence="1" id="KW-0378">Hydrolase</keyword>
<dbReference type="PROSITE" id="PS51462">
    <property type="entry name" value="NUDIX"/>
    <property type="match status" value="1"/>
</dbReference>
<proteinExistence type="predicted"/>
<dbReference type="InterPro" id="IPR020084">
    <property type="entry name" value="NUDIX_hydrolase_CS"/>
</dbReference>
<feature type="domain" description="Nudix hydrolase" evidence="2">
    <location>
        <begin position="27"/>
        <end position="153"/>
    </location>
</feature>
<keyword evidence="3" id="KW-0413">Isomerase</keyword>
<dbReference type="SUPFAM" id="SSF55811">
    <property type="entry name" value="Nudix"/>
    <property type="match status" value="1"/>
</dbReference>
<evidence type="ECO:0000256" key="1">
    <source>
        <dbReference type="ARBA" id="ARBA00022801"/>
    </source>
</evidence>
<dbReference type="AlphaFoldDB" id="A0A0G1K2A7"/>
<dbReference type="GO" id="GO:0016853">
    <property type="term" value="F:isomerase activity"/>
    <property type="evidence" value="ECO:0007669"/>
    <property type="project" value="UniProtKB-KW"/>
</dbReference>
<dbReference type="GO" id="GO:0016787">
    <property type="term" value="F:hydrolase activity"/>
    <property type="evidence" value="ECO:0007669"/>
    <property type="project" value="UniProtKB-KW"/>
</dbReference>
<dbReference type="PROSITE" id="PS00893">
    <property type="entry name" value="NUDIX_BOX"/>
    <property type="match status" value="1"/>
</dbReference>
<evidence type="ECO:0000259" key="2">
    <source>
        <dbReference type="PROSITE" id="PS51462"/>
    </source>
</evidence>
<dbReference type="InterPro" id="IPR000086">
    <property type="entry name" value="NUDIX_hydrolase_dom"/>
</dbReference>
<sequence>MSNVILVDEKDNILGEISRERARQAGLLHRISVIYLINEKKEILVNERAKDEHLDHSSAGHVDVGESYLEAAKRELYEELGVSNIDLIELGFATASDVYDNLKSNHMMKIFVCKAKPVNINREEVKSIFWSNPINILSDMDINPNKYACGFRSSIKIILKYLEK</sequence>